<accession>A0A0B8QPG6</accession>
<dbReference type="PROSITE" id="PS00198">
    <property type="entry name" value="4FE4S_FER_1"/>
    <property type="match status" value="1"/>
</dbReference>
<dbReference type="SUPFAM" id="SSF54862">
    <property type="entry name" value="4Fe-4S ferredoxins"/>
    <property type="match status" value="1"/>
</dbReference>
<dbReference type="InterPro" id="IPR017900">
    <property type="entry name" value="4Fe4S_Fe_S_CS"/>
</dbReference>
<dbReference type="Proteomes" id="UP000031666">
    <property type="component" value="Unassembled WGS sequence"/>
</dbReference>
<keyword evidence="3" id="KW-0411">Iron-sulfur</keyword>
<protein>
    <submittedName>
        <fullName evidence="5">Ferredoxin-type protein napF</fullName>
    </submittedName>
</protein>
<gene>
    <name evidence="5" type="ORF">JCM19241_577</name>
</gene>
<dbReference type="STRING" id="1481914.JCM19241_577"/>
<evidence type="ECO:0000256" key="2">
    <source>
        <dbReference type="ARBA" id="ARBA00023004"/>
    </source>
</evidence>
<dbReference type="GO" id="GO:0046872">
    <property type="term" value="F:metal ion binding"/>
    <property type="evidence" value="ECO:0007669"/>
    <property type="project" value="UniProtKB-KW"/>
</dbReference>
<evidence type="ECO:0000256" key="1">
    <source>
        <dbReference type="ARBA" id="ARBA00022723"/>
    </source>
</evidence>
<dbReference type="AlphaFoldDB" id="A0A0B8QPG6"/>
<reference evidence="5 6" key="1">
    <citation type="submission" date="2015-01" db="EMBL/GenBank/DDBJ databases">
        <title>Vibrio sp. C94 JCM 19241 whole genome shotgun sequence.</title>
        <authorList>
            <person name="Sawabe T."/>
            <person name="Meirelles P."/>
            <person name="Feng G."/>
            <person name="Sayaka M."/>
            <person name="Hattori M."/>
            <person name="Ohkuma M."/>
        </authorList>
    </citation>
    <scope>NUCLEOTIDE SEQUENCE [LARGE SCALE GENOMIC DNA]</scope>
    <source>
        <strain evidence="6">JCM 19241</strain>
    </source>
</reference>
<sequence>MKGSGGYPSIDFEKGECTFCEGCASVCPEPIFRATDEAPWEIKGYN</sequence>
<evidence type="ECO:0000313" key="6">
    <source>
        <dbReference type="Proteomes" id="UP000031666"/>
    </source>
</evidence>
<evidence type="ECO:0000313" key="5">
    <source>
        <dbReference type="EMBL" id="GAM76279.1"/>
    </source>
</evidence>
<comment type="caution">
    <text evidence="5">The sequence shown here is derived from an EMBL/GenBank/DDBJ whole genome shotgun (WGS) entry which is preliminary data.</text>
</comment>
<reference evidence="5 6" key="2">
    <citation type="submission" date="2015-01" db="EMBL/GenBank/DDBJ databases">
        <authorList>
            <consortium name="NBRP consortium"/>
            <person name="Sawabe T."/>
            <person name="Meirelles P."/>
            <person name="Feng G."/>
            <person name="Sayaka M."/>
            <person name="Hattori M."/>
            <person name="Ohkuma M."/>
        </authorList>
    </citation>
    <scope>NUCLEOTIDE SEQUENCE [LARGE SCALE GENOMIC DNA]</scope>
    <source>
        <strain evidence="6">JCM 19241</strain>
    </source>
</reference>
<organism evidence="5 6">
    <name type="scientific">Vibrio ishigakensis</name>
    <dbReference type="NCBI Taxonomy" id="1481914"/>
    <lineage>
        <taxon>Bacteria</taxon>
        <taxon>Pseudomonadati</taxon>
        <taxon>Pseudomonadota</taxon>
        <taxon>Gammaproteobacteria</taxon>
        <taxon>Vibrionales</taxon>
        <taxon>Vibrionaceae</taxon>
        <taxon>Vibrio</taxon>
    </lineage>
</organism>
<keyword evidence="1" id="KW-0479">Metal-binding</keyword>
<dbReference type="EMBL" id="BBSC01000005">
    <property type="protein sequence ID" value="GAM76279.1"/>
    <property type="molecule type" value="Genomic_DNA"/>
</dbReference>
<evidence type="ECO:0000259" key="4">
    <source>
        <dbReference type="PROSITE" id="PS51379"/>
    </source>
</evidence>
<name>A0A0B8QPG6_9VIBR</name>
<dbReference type="InterPro" id="IPR017896">
    <property type="entry name" value="4Fe4S_Fe-S-bd"/>
</dbReference>
<evidence type="ECO:0000256" key="3">
    <source>
        <dbReference type="ARBA" id="ARBA00023014"/>
    </source>
</evidence>
<dbReference type="GO" id="GO:0051536">
    <property type="term" value="F:iron-sulfur cluster binding"/>
    <property type="evidence" value="ECO:0007669"/>
    <property type="project" value="UniProtKB-KW"/>
</dbReference>
<proteinExistence type="predicted"/>
<feature type="domain" description="4Fe-4S ferredoxin-type" evidence="4">
    <location>
        <begin position="6"/>
        <end position="37"/>
    </location>
</feature>
<dbReference type="PROSITE" id="PS51379">
    <property type="entry name" value="4FE4S_FER_2"/>
    <property type="match status" value="1"/>
</dbReference>
<keyword evidence="2" id="KW-0408">Iron</keyword>